<comment type="caution">
    <text evidence="1">The sequence shown here is derived from an EMBL/GenBank/DDBJ whole genome shotgun (WGS) entry which is preliminary data.</text>
</comment>
<dbReference type="AlphaFoldDB" id="A0A9J6H071"/>
<proteinExistence type="predicted"/>
<name>A0A9J6H071_HAELO</name>
<dbReference type="Proteomes" id="UP000821853">
    <property type="component" value="Chromosome 8"/>
</dbReference>
<sequence length="65" mass="7414">MGLLNCTLTSTMLVRKTTDYVDSFEDLLRFPGVKISTEKLTYFSAILKVKFRYSSARLDISLDIS</sequence>
<accession>A0A9J6H071</accession>
<dbReference type="EMBL" id="JABSTR010000010">
    <property type="protein sequence ID" value="KAH9380116.1"/>
    <property type="molecule type" value="Genomic_DNA"/>
</dbReference>
<evidence type="ECO:0000313" key="1">
    <source>
        <dbReference type="EMBL" id="KAH9380116.1"/>
    </source>
</evidence>
<dbReference type="OrthoDB" id="6495696at2759"/>
<gene>
    <name evidence="1" type="ORF">HPB48_013621</name>
</gene>
<keyword evidence="2" id="KW-1185">Reference proteome</keyword>
<evidence type="ECO:0000313" key="2">
    <source>
        <dbReference type="Proteomes" id="UP000821853"/>
    </source>
</evidence>
<reference evidence="1 2" key="1">
    <citation type="journal article" date="2020" name="Cell">
        <title>Large-Scale Comparative Analyses of Tick Genomes Elucidate Their Genetic Diversity and Vector Capacities.</title>
        <authorList>
            <consortium name="Tick Genome and Microbiome Consortium (TIGMIC)"/>
            <person name="Jia N."/>
            <person name="Wang J."/>
            <person name="Shi W."/>
            <person name="Du L."/>
            <person name="Sun Y."/>
            <person name="Zhan W."/>
            <person name="Jiang J.F."/>
            <person name="Wang Q."/>
            <person name="Zhang B."/>
            <person name="Ji P."/>
            <person name="Bell-Sakyi L."/>
            <person name="Cui X.M."/>
            <person name="Yuan T.T."/>
            <person name="Jiang B.G."/>
            <person name="Yang W.F."/>
            <person name="Lam T.T."/>
            <person name="Chang Q.C."/>
            <person name="Ding S.J."/>
            <person name="Wang X.J."/>
            <person name="Zhu J.G."/>
            <person name="Ruan X.D."/>
            <person name="Zhao L."/>
            <person name="Wei J.T."/>
            <person name="Ye R.Z."/>
            <person name="Que T.C."/>
            <person name="Du C.H."/>
            <person name="Zhou Y.H."/>
            <person name="Cheng J.X."/>
            <person name="Dai P.F."/>
            <person name="Guo W.B."/>
            <person name="Han X.H."/>
            <person name="Huang E.J."/>
            <person name="Li L.F."/>
            <person name="Wei W."/>
            <person name="Gao Y.C."/>
            <person name="Liu J.Z."/>
            <person name="Shao H.Z."/>
            <person name="Wang X."/>
            <person name="Wang C.C."/>
            <person name="Yang T.C."/>
            <person name="Huo Q.B."/>
            <person name="Li W."/>
            <person name="Chen H.Y."/>
            <person name="Chen S.E."/>
            <person name="Zhou L.G."/>
            <person name="Ni X.B."/>
            <person name="Tian J.H."/>
            <person name="Sheng Y."/>
            <person name="Liu T."/>
            <person name="Pan Y.S."/>
            <person name="Xia L.Y."/>
            <person name="Li J."/>
            <person name="Zhao F."/>
            <person name="Cao W.C."/>
        </authorList>
    </citation>
    <scope>NUCLEOTIDE SEQUENCE [LARGE SCALE GENOMIC DNA]</scope>
    <source>
        <strain evidence="1">HaeL-2018</strain>
    </source>
</reference>
<organism evidence="1 2">
    <name type="scientific">Haemaphysalis longicornis</name>
    <name type="common">Bush tick</name>
    <dbReference type="NCBI Taxonomy" id="44386"/>
    <lineage>
        <taxon>Eukaryota</taxon>
        <taxon>Metazoa</taxon>
        <taxon>Ecdysozoa</taxon>
        <taxon>Arthropoda</taxon>
        <taxon>Chelicerata</taxon>
        <taxon>Arachnida</taxon>
        <taxon>Acari</taxon>
        <taxon>Parasitiformes</taxon>
        <taxon>Ixodida</taxon>
        <taxon>Ixodoidea</taxon>
        <taxon>Ixodidae</taxon>
        <taxon>Haemaphysalinae</taxon>
        <taxon>Haemaphysalis</taxon>
    </lineage>
</organism>
<protein>
    <submittedName>
        <fullName evidence="1">Uncharacterized protein</fullName>
    </submittedName>
</protein>
<dbReference type="VEuPathDB" id="VectorBase:HLOH_045280"/>